<dbReference type="GO" id="GO:0022857">
    <property type="term" value="F:transmembrane transporter activity"/>
    <property type="evidence" value="ECO:0007669"/>
    <property type="project" value="InterPro"/>
</dbReference>
<dbReference type="Gene3D" id="3.40.190.120">
    <property type="entry name" value="Osmoprotection protein (prox), domain 2"/>
    <property type="match status" value="1"/>
</dbReference>
<evidence type="ECO:0000313" key="3">
    <source>
        <dbReference type="Proteomes" id="UP000215896"/>
    </source>
</evidence>
<dbReference type="EMBL" id="NMVO01000012">
    <property type="protein sequence ID" value="OYO14623.1"/>
    <property type="molecule type" value="Genomic_DNA"/>
</dbReference>
<dbReference type="OrthoDB" id="9781705at2"/>
<organism evidence="2 3">
    <name type="scientific">Enemella evansiae</name>
    <dbReference type="NCBI Taxonomy" id="2016499"/>
    <lineage>
        <taxon>Bacteria</taxon>
        <taxon>Bacillati</taxon>
        <taxon>Actinomycetota</taxon>
        <taxon>Actinomycetes</taxon>
        <taxon>Propionibacteriales</taxon>
        <taxon>Propionibacteriaceae</taxon>
        <taxon>Enemella</taxon>
    </lineage>
</organism>
<accession>A0A255GJS7</accession>
<dbReference type="GO" id="GO:0043190">
    <property type="term" value="C:ATP-binding cassette (ABC) transporter complex"/>
    <property type="evidence" value="ECO:0007669"/>
    <property type="project" value="InterPro"/>
</dbReference>
<feature type="domain" description="ABC-type glycine betaine transport system substrate-binding" evidence="1">
    <location>
        <begin position="51"/>
        <end position="317"/>
    </location>
</feature>
<proteinExistence type="predicted"/>
<dbReference type="Proteomes" id="UP000215896">
    <property type="component" value="Unassembled WGS sequence"/>
</dbReference>
<reference evidence="2 3" key="1">
    <citation type="submission" date="2017-07" db="EMBL/GenBank/DDBJ databases">
        <title>Draft whole genome sequences of clinical Proprionibacteriaceae strains.</title>
        <authorList>
            <person name="Bernier A.-M."/>
            <person name="Bernard K."/>
            <person name="Domingo M.-C."/>
        </authorList>
    </citation>
    <scope>NUCLEOTIDE SEQUENCE [LARGE SCALE GENOMIC DNA]</scope>
    <source>
        <strain evidence="2 3">NML 030167</strain>
    </source>
</reference>
<dbReference type="InterPro" id="IPR007210">
    <property type="entry name" value="ABC_Gly_betaine_transp_sub-bd"/>
</dbReference>
<keyword evidence="3" id="KW-1185">Reference proteome</keyword>
<dbReference type="SUPFAM" id="SSF53850">
    <property type="entry name" value="Periplasmic binding protein-like II"/>
    <property type="match status" value="1"/>
</dbReference>
<dbReference type="AlphaFoldDB" id="A0A255GJS7"/>
<dbReference type="RefSeq" id="WP_094360890.1">
    <property type="nucleotide sequence ID" value="NZ_NMVK01000037.1"/>
</dbReference>
<sequence>MRIRIHTVLVLPVLLLSLLLSACGLGTAGGFAPTGQLAGPLANSARLDGVSIKVGSKNFTEQLLLGKIAVILFQSAGADVQDLTNIPGSQSARQAQLQGQVDFEWEYTGTAWISYLQNEKPIADEREQWQAVKDADARNGLVWLPPAPMNNTYSFAITEQTKDRLGISTMSDLQRVPAEELTFCLESEFANRNDGFQPWLKTYGLPEVPPDQISTLDTGAIYAATADGLCNFGEVFTTDGRLKALNLSVLEDDKKFFPNYNVAPVLTAELARQAPQLEQLLAPVAAKLDNETLLELNARVDVNGEEPADVAWDWLRQEGFVSGS</sequence>
<evidence type="ECO:0000259" key="1">
    <source>
        <dbReference type="Pfam" id="PF04069"/>
    </source>
</evidence>
<dbReference type="Pfam" id="PF04069">
    <property type="entry name" value="OpuAC"/>
    <property type="match status" value="1"/>
</dbReference>
<name>A0A255GJS7_9ACTN</name>
<dbReference type="Gene3D" id="3.40.190.10">
    <property type="entry name" value="Periplasmic binding protein-like II"/>
    <property type="match status" value="1"/>
</dbReference>
<dbReference type="PROSITE" id="PS51257">
    <property type="entry name" value="PROKAR_LIPOPROTEIN"/>
    <property type="match status" value="1"/>
</dbReference>
<protein>
    <submittedName>
        <fullName evidence="2">Glycine/betaine ABC transporter substrate-binding protein</fullName>
    </submittedName>
</protein>
<gene>
    <name evidence="2" type="ORF">CGZ94_08585</name>
</gene>
<comment type="caution">
    <text evidence="2">The sequence shown here is derived from an EMBL/GenBank/DDBJ whole genome shotgun (WGS) entry which is preliminary data.</text>
</comment>
<evidence type="ECO:0000313" key="2">
    <source>
        <dbReference type="EMBL" id="OYO14623.1"/>
    </source>
</evidence>
<dbReference type="CDD" id="cd13611">
    <property type="entry name" value="PBP2_YehZ"/>
    <property type="match status" value="1"/>
</dbReference>